<dbReference type="InterPro" id="IPR033116">
    <property type="entry name" value="TRYPSIN_SER"/>
</dbReference>
<dbReference type="InterPro" id="IPR043504">
    <property type="entry name" value="Peptidase_S1_PA_chymotrypsin"/>
</dbReference>
<keyword evidence="1" id="KW-0732">Signal</keyword>
<sequence>MTSTSQRSTLGPWAFAVAVCASAVAVTAGAGVLREQTTMTQAQSSVATQATPVAETAGFGPAGTVVPTHSPWAPGTLFHLTGEIPTPGVPFEATECTVAFSFDGQDGRAYAVTASHCGQEGDLVFPRGGNTEQNFTKEVGRVIYSGLNESDPAKRSDVAIIEITDPNHPMILGDKAPVETLLGNTPPTGTACKVGGTTGQTCGEIGPQGQRYAMVDPETEQEVITTGDTAKMCAQRGDSGGPVTIGIDGRPVVIGLVSGTRGATDAAPVCDDPAQAAEASVAFVPMARIQEVIREVVPDARLTWS</sequence>
<proteinExistence type="predicted"/>
<evidence type="ECO:0000313" key="3">
    <source>
        <dbReference type="EMBL" id="TNL98726.1"/>
    </source>
</evidence>
<dbReference type="SUPFAM" id="SSF50494">
    <property type="entry name" value="Trypsin-like serine proteases"/>
    <property type="match status" value="1"/>
</dbReference>
<feature type="chain" id="PRO_5022937296" evidence="1">
    <location>
        <begin position="31"/>
        <end position="305"/>
    </location>
</feature>
<dbReference type="EMBL" id="VDHJ01000004">
    <property type="protein sequence ID" value="TNL98726.1"/>
    <property type="molecule type" value="Genomic_DNA"/>
</dbReference>
<organism evidence="3 4">
    <name type="scientific">Corynebacterium tapiri</name>
    <dbReference type="NCBI Taxonomy" id="1448266"/>
    <lineage>
        <taxon>Bacteria</taxon>
        <taxon>Bacillati</taxon>
        <taxon>Actinomycetota</taxon>
        <taxon>Actinomycetes</taxon>
        <taxon>Mycobacteriales</taxon>
        <taxon>Corynebacteriaceae</taxon>
        <taxon>Corynebacterium</taxon>
    </lineage>
</organism>
<feature type="signal peptide" evidence="1">
    <location>
        <begin position="1"/>
        <end position="30"/>
    </location>
</feature>
<dbReference type="OrthoDB" id="4411800at2"/>
<dbReference type="InterPro" id="IPR009003">
    <property type="entry name" value="Peptidase_S1_PA"/>
</dbReference>
<dbReference type="InterPro" id="IPR018114">
    <property type="entry name" value="TRYPSIN_HIS"/>
</dbReference>
<dbReference type="Gene3D" id="2.40.10.10">
    <property type="entry name" value="Trypsin-like serine proteases"/>
    <property type="match status" value="2"/>
</dbReference>
<evidence type="ECO:0000313" key="4">
    <source>
        <dbReference type="Proteomes" id="UP000312032"/>
    </source>
</evidence>
<dbReference type="RefSeq" id="WP_139465154.1">
    <property type="nucleotide sequence ID" value="NZ_VDHJ01000004.1"/>
</dbReference>
<dbReference type="AlphaFoldDB" id="A0A5C4U5S3"/>
<name>A0A5C4U5S3_9CORY</name>
<evidence type="ECO:0000256" key="1">
    <source>
        <dbReference type="SAM" id="SignalP"/>
    </source>
</evidence>
<reference evidence="3 4" key="1">
    <citation type="submission" date="2019-06" db="EMBL/GenBank/DDBJ databases">
        <authorList>
            <person name="Li J."/>
        </authorList>
    </citation>
    <scope>NUCLEOTIDE SEQUENCE [LARGE SCALE GENOMIC DNA]</scope>
    <source>
        <strain evidence="3 4">LMG 28165</strain>
    </source>
</reference>
<dbReference type="Pfam" id="PF00089">
    <property type="entry name" value="Trypsin"/>
    <property type="match status" value="1"/>
</dbReference>
<dbReference type="PROSITE" id="PS00135">
    <property type="entry name" value="TRYPSIN_SER"/>
    <property type="match status" value="1"/>
</dbReference>
<accession>A0A5C4U5S3</accession>
<gene>
    <name evidence="3" type="ORF">FHE74_03640</name>
</gene>
<dbReference type="InterPro" id="IPR001254">
    <property type="entry name" value="Trypsin_dom"/>
</dbReference>
<dbReference type="Proteomes" id="UP000312032">
    <property type="component" value="Unassembled WGS sequence"/>
</dbReference>
<evidence type="ECO:0000259" key="2">
    <source>
        <dbReference type="Pfam" id="PF00089"/>
    </source>
</evidence>
<comment type="caution">
    <text evidence="3">The sequence shown here is derived from an EMBL/GenBank/DDBJ whole genome shotgun (WGS) entry which is preliminary data.</text>
</comment>
<dbReference type="GO" id="GO:0004252">
    <property type="term" value="F:serine-type endopeptidase activity"/>
    <property type="evidence" value="ECO:0007669"/>
    <property type="project" value="InterPro"/>
</dbReference>
<feature type="domain" description="Peptidase S1" evidence="2">
    <location>
        <begin position="110"/>
        <end position="265"/>
    </location>
</feature>
<protein>
    <submittedName>
        <fullName evidence="3">S1 family peptidase</fullName>
    </submittedName>
</protein>
<dbReference type="PROSITE" id="PS00134">
    <property type="entry name" value="TRYPSIN_HIS"/>
    <property type="match status" value="1"/>
</dbReference>
<keyword evidence="4" id="KW-1185">Reference proteome</keyword>
<dbReference type="GO" id="GO:0006508">
    <property type="term" value="P:proteolysis"/>
    <property type="evidence" value="ECO:0007669"/>
    <property type="project" value="InterPro"/>
</dbReference>